<protein>
    <submittedName>
        <fullName evidence="2">Uncharacterized protein</fullName>
    </submittedName>
</protein>
<organism evidence="2 3">
    <name type="scientific">Pelobium manganitolerans</name>
    <dbReference type="NCBI Taxonomy" id="1842495"/>
    <lineage>
        <taxon>Bacteria</taxon>
        <taxon>Pseudomonadati</taxon>
        <taxon>Bacteroidota</taxon>
        <taxon>Sphingobacteriia</taxon>
        <taxon>Sphingobacteriales</taxon>
        <taxon>Sphingobacteriaceae</taxon>
        <taxon>Pelobium</taxon>
    </lineage>
</organism>
<dbReference type="AlphaFoldDB" id="A0A419S5U0"/>
<keyword evidence="3" id="KW-1185">Reference proteome</keyword>
<dbReference type="Proteomes" id="UP000283433">
    <property type="component" value="Unassembled WGS sequence"/>
</dbReference>
<name>A0A419S5U0_9SPHI</name>
<dbReference type="EMBL" id="MBTA01000023">
    <property type="protein sequence ID" value="RKD16076.1"/>
    <property type="molecule type" value="Genomic_DNA"/>
</dbReference>
<evidence type="ECO:0000313" key="2">
    <source>
        <dbReference type="EMBL" id="RKD16076.1"/>
    </source>
</evidence>
<feature type="compositionally biased region" description="Basic and acidic residues" evidence="1">
    <location>
        <begin position="36"/>
        <end position="52"/>
    </location>
</feature>
<evidence type="ECO:0000256" key="1">
    <source>
        <dbReference type="SAM" id="MobiDB-lite"/>
    </source>
</evidence>
<dbReference type="OrthoDB" id="9966811at2"/>
<proteinExistence type="predicted"/>
<sequence length="67" mass="7330">MAKSPIEKQNELKEELEENVPVKKTDFGAESGVEGIPEKKGSYSETLAEKSRTNRGPIGIDRDPGDV</sequence>
<dbReference type="RefSeq" id="WP_120181572.1">
    <property type="nucleotide sequence ID" value="NZ_MBTA01000023.1"/>
</dbReference>
<gene>
    <name evidence="2" type="ORF">BCY91_04075</name>
</gene>
<comment type="caution">
    <text evidence="2">The sequence shown here is derived from an EMBL/GenBank/DDBJ whole genome shotgun (WGS) entry which is preliminary data.</text>
</comment>
<feature type="region of interest" description="Disordered" evidence="1">
    <location>
        <begin position="1"/>
        <end position="67"/>
    </location>
</feature>
<feature type="compositionally biased region" description="Basic and acidic residues" evidence="1">
    <location>
        <begin position="1"/>
        <end position="13"/>
    </location>
</feature>
<accession>A0A419S5U0</accession>
<evidence type="ECO:0000313" key="3">
    <source>
        <dbReference type="Proteomes" id="UP000283433"/>
    </source>
</evidence>
<reference evidence="2 3" key="1">
    <citation type="submission" date="2016-07" db="EMBL/GenBank/DDBJ databases">
        <title>Genome of Pelobium manganitolerans.</title>
        <authorList>
            <person name="Wu S."/>
            <person name="Wang G."/>
        </authorList>
    </citation>
    <scope>NUCLEOTIDE SEQUENCE [LARGE SCALE GENOMIC DNA]</scope>
    <source>
        <strain evidence="2 3">YS-25</strain>
    </source>
</reference>